<keyword evidence="3" id="KW-1185">Reference proteome</keyword>
<sequence length="117" mass="13786">MRRGQKLSSPYGFAYKIGYLRRLLNWGMNIELENLIYTHKLSTTIAFGKGKEESKLLFLLHPKNSKQGPDRDKAIHKNLPLSKKTQQHFRIRLALTKMMKKKKKKNRRHTLIYPPSP</sequence>
<evidence type="ECO:0000313" key="3">
    <source>
        <dbReference type="Proteomes" id="UP000824120"/>
    </source>
</evidence>
<dbReference type="AlphaFoldDB" id="A0A9J5WZK4"/>
<accession>A0A9J5WZK4</accession>
<dbReference type="Proteomes" id="UP000824120">
    <property type="component" value="Chromosome 10"/>
</dbReference>
<reference evidence="2 3" key="1">
    <citation type="submission" date="2020-09" db="EMBL/GenBank/DDBJ databases">
        <title>De no assembly of potato wild relative species, Solanum commersonii.</title>
        <authorList>
            <person name="Cho K."/>
        </authorList>
    </citation>
    <scope>NUCLEOTIDE SEQUENCE [LARGE SCALE GENOMIC DNA]</scope>
    <source>
        <strain evidence="2">LZ3.2</strain>
        <tissue evidence="2">Leaf</tissue>
    </source>
</reference>
<feature type="region of interest" description="Disordered" evidence="1">
    <location>
        <begin position="62"/>
        <end position="85"/>
    </location>
</feature>
<organism evidence="2 3">
    <name type="scientific">Solanum commersonii</name>
    <name type="common">Commerson's wild potato</name>
    <name type="synonym">Commerson's nightshade</name>
    <dbReference type="NCBI Taxonomy" id="4109"/>
    <lineage>
        <taxon>Eukaryota</taxon>
        <taxon>Viridiplantae</taxon>
        <taxon>Streptophyta</taxon>
        <taxon>Embryophyta</taxon>
        <taxon>Tracheophyta</taxon>
        <taxon>Spermatophyta</taxon>
        <taxon>Magnoliopsida</taxon>
        <taxon>eudicotyledons</taxon>
        <taxon>Gunneridae</taxon>
        <taxon>Pentapetalae</taxon>
        <taxon>asterids</taxon>
        <taxon>lamiids</taxon>
        <taxon>Solanales</taxon>
        <taxon>Solanaceae</taxon>
        <taxon>Solanoideae</taxon>
        <taxon>Solaneae</taxon>
        <taxon>Solanum</taxon>
    </lineage>
</organism>
<comment type="caution">
    <text evidence="2">The sequence shown here is derived from an EMBL/GenBank/DDBJ whole genome shotgun (WGS) entry which is preliminary data.</text>
</comment>
<gene>
    <name evidence="2" type="ORF">H5410_051288</name>
</gene>
<proteinExistence type="predicted"/>
<name>A0A9J5WZK4_SOLCO</name>
<evidence type="ECO:0000313" key="2">
    <source>
        <dbReference type="EMBL" id="KAG5580661.1"/>
    </source>
</evidence>
<protein>
    <submittedName>
        <fullName evidence="2">Uncharacterized protein</fullName>
    </submittedName>
</protein>
<evidence type="ECO:0000256" key="1">
    <source>
        <dbReference type="SAM" id="MobiDB-lite"/>
    </source>
</evidence>
<dbReference type="EMBL" id="JACXVP010000010">
    <property type="protein sequence ID" value="KAG5580661.1"/>
    <property type="molecule type" value="Genomic_DNA"/>
</dbReference>